<dbReference type="EMBL" id="BPWL01000004">
    <property type="protein sequence ID" value="GJJ09948.1"/>
    <property type="molecule type" value="Genomic_DNA"/>
</dbReference>
<name>A0AAV5A913_9AGAM</name>
<sequence>MDSHRKSPEFPIDPSSPNFSYDFSADGSSAFDFTSSYTVYPSSPRMDFGSLALNSPHPAGPHPGSFFTHFGSTGSSSMNPGGSPNSLTSVSSHRPLTPLEGATISPPLTYPAPVSGSEMEPLDDAPGTGANSPTGGRAAQHHLARGAARYSPMATRPARPAARKSTAATRRSLRREEDDISDEEGDGLGDDVALGMDVGVTSSEVITRRREEIRRQRIESEQRRRDELREGYAKLKHTLPVSNQKSSKVSLLDRAVTYIRQLEANQTTLQTRLNNAEEELKRQRDVNEGLMRTLTEQHRAVTLPALAAAHAAANGDPPSPPERTTLHEDDGTGSHFFRLLPLIF</sequence>
<evidence type="ECO:0000256" key="2">
    <source>
        <dbReference type="ARBA" id="ARBA00023015"/>
    </source>
</evidence>
<evidence type="ECO:0000256" key="6">
    <source>
        <dbReference type="SAM" id="Coils"/>
    </source>
</evidence>
<keyword evidence="2" id="KW-0805">Transcription regulation</keyword>
<evidence type="ECO:0000259" key="8">
    <source>
        <dbReference type="PROSITE" id="PS50888"/>
    </source>
</evidence>
<feature type="region of interest" description="Disordered" evidence="7">
    <location>
        <begin position="49"/>
        <end position="194"/>
    </location>
</feature>
<dbReference type="PANTHER" id="PTHR15741:SF27">
    <property type="entry name" value="TRANSCRIPTION FACTOR AP-4"/>
    <property type="match status" value="1"/>
</dbReference>
<dbReference type="Proteomes" id="UP001050691">
    <property type="component" value="Unassembled WGS sequence"/>
</dbReference>
<comment type="caution">
    <text evidence="9">The sequence shown here is derived from an EMBL/GenBank/DDBJ whole genome shotgun (WGS) entry which is preliminary data.</text>
</comment>
<feature type="compositionally biased region" description="Acidic residues" evidence="7">
    <location>
        <begin position="178"/>
        <end position="189"/>
    </location>
</feature>
<evidence type="ECO:0000256" key="3">
    <source>
        <dbReference type="ARBA" id="ARBA00023125"/>
    </source>
</evidence>
<dbReference type="PROSITE" id="PS50888">
    <property type="entry name" value="BHLH"/>
    <property type="match status" value="1"/>
</dbReference>
<feature type="coiled-coil region" evidence="6">
    <location>
        <begin position="210"/>
        <end position="293"/>
    </location>
</feature>
<proteinExistence type="predicted"/>
<dbReference type="GO" id="GO:0000978">
    <property type="term" value="F:RNA polymerase II cis-regulatory region sequence-specific DNA binding"/>
    <property type="evidence" value="ECO:0007669"/>
    <property type="project" value="TreeGrafter"/>
</dbReference>
<dbReference type="SUPFAM" id="SSF47459">
    <property type="entry name" value="HLH, helix-loop-helix DNA-binding domain"/>
    <property type="match status" value="1"/>
</dbReference>
<evidence type="ECO:0000313" key="9">
    <source>
        <dbReference type="EMBL" id="GJJ09948.1"/>
    </source>
</evidence>
<feature type="compositionally biased region" description="Low complexity" evidence="7">
    <location>
        <begin position="64"/>
        <end position="86"/>
    </location>
</feature>
<dbReference type="GO" id="GO:0000981">
    <property type="term" value="F:DNA-binding transcription factor activity, RNA polymerase II-specific"/>
    <property type="evidence" value="ECO:0007669"/>
    <property type="project" value="TreeGrafter"/>
</dbReference>
<evidence type="ECO:0000313" key="10">
    <source>
        <dbReference type="Proteomes" id="UP001050691"/>
    </source>
</evidence>
<feature type="domain" description="BHLH" evidence="8">
    <location>
        <begin position="212"/>
        <end position="262"/>
    </location>
</feature>
<dbReference type="GO" id="GO:0046983">
    <property type="term" value="F:protein dimerization activity"/>
    <property type="evidence" value="ECO:0007669"/>
    <property type="project" value="InterPro"/>
</dbReference>
<organism evidence="9 10">
    <name type="scientific">Clathrus columnatus</name>
    <dbReference type="NCBI Taxonomy" id="1419009"/>
    <lineage>
        <taxon>Eukaryota</taxon>
        <taxon>Fungi</taxon>
        <taxon>Dikarya</taxon>
        <taxon>Basidiomycota</taxon>
        <taxon>Agaricomycotina</taxon>
        <taxon>Agaricomycetes</taxon>
        <taxon>Phallomycetidae</taxon>
        <taxon>Phallales</taxon>
        <taxon>Clathraceae</taxon>
        <taxon>Clathrus</taxon>
    </lineage>
</organism>
<dbReference type="GO" id="GO:0005634">
    <property type="term" value="C:nucleus"/>
    <property type="evidence" value="ECO:0007669"/>
    <property type="project" value="UniProtKB-SubCell"/>
</dbReference>
<evidence type="ECO:0000256" key="4">
    <source>
        <dbReference type="ARBA" id="ARBA00023163"/>
    </source>
</evidence>
<dbReference type="InterPro" id="IPR011598">
    <property type="entry name" value="bHLH_dom"/>
</dbReference>
<dbReference type="InterPro" id="IPR036638">
    <property type="entry name" value="HLH_DNA-bd_sf"/>
</dbReference>
<dbReference type="CDD" id="cd00083">
    <property type="entry name" value="bHLH_SF"/>
    <property type="match status" value="1"/>
</dbReference>
<reference evidence="9" key="1">
    <citation type="submission" date="2021-10" db="EMBL/GenBank/DDBJ databases">
        <title>De novo Genome Assembly of Clathrus columnatus (Basidiomycota, Fungi) Using Illumina and Nanopore Sequence Data.</title>
        <authorList>
            <person name="Ogiso-Tanaka E."/>
            <person name="Itagaki H."/>
            <person name="Hosoya T."/>
            <person name="Hosaka K."/>
        </authorList>
    </citation>
    <scope>NUCLEOTIDE SEQUENCE</scope>
    <source>
        <strain evidence="9">MO-923</strain>
    </source>
</reference>
<feature type="compositionally biased region" description="Low complexity" evidence="7">
    <location>
        <begin position="151"/>
        <end position="170"/>
    </location>
</feature>
<dbReference type="SMART" id="SM00353">
    <property type="entry name" value="HLH"/>
    <property type="match status" value="1"/>
</dbReference>
<dbReference type="AlphaFoldDB" id="A0AAV5A913"/>
<keyword evidence="10" id="KW-1185">Reference proteome</keyword>
<dbReference type="Gene3D" id="4.10.280.10">
    <property type="entry name" value="Helix-loop-helix DNA-binding domain"/>
    <property type="match status" value="1"/>
</dbReference>
<dbReference type="Pfam" id="PF00010">
    <property type="entry name" value="HLH"/>
    <property type="match status" value="1"/>
</dbReference>
<comment type="subcellular location">
    <subcellularLocation>
        <location evidence="1">Nucleus</location>
    </subcellularLocation>
</comment>
<evidence type="ECO:0000256" key="7">
    <source>
        <dbReference type="SAM" id="MobiDB-lite"/>
    </source>
</evidence>
<feature type="region of interest" description="Disordered" evidence="7">
    <location>
        <begin position="309"/>
        <end position="332"/>
    </location>
</feature>
<dbReference type="InterPro" id="IPR052207">
    <property type="entry name" value="Max-like/E-box_TFs"/>
</dbReference>
<evidence type="ECO:0000256" key="1">
    <source>
        <dbReference type="ARBA" id="ARBA00004123"/>
    </source>
</evidence>
<protein>
    <recommendedName>
        <fullName evidence="8">BHLH domain-containing protein</fullName>
    </recommendedName>
</protein>
<keyword evidence="3" id="KW-0238">DNA-binding</keyword>
<accession>A0AAV5A913</accession>
<gene>
    <name evidence="9" type="ORF">Clacol_004172</name>
</gene>
<evidence type="ECO:0000256" key="5">
    <source>
        <dbReference type="ARBA" id="ARBA00023242"/>
    </source>
</evidence>
<dbReference type="PANTHER" id="PTHR15741">
    <property type="entry name" value="BASIC HELIX-LOOP-HELIX ZIP TRANSCRIPTION FACTOR"/>
    <property type="match status" value="1"/>
</dbReference>
<keyword evidence="6" id="KW-0175">Coiled coil</keyword>
<keyword evidence="4" id="KW-0804">Transcription</keyword>
<keyword evidence="5" id="KW-0539">Nucleus</keyword>